<gene>
    <name evidence="10" type="primary">yhhT_2</name>
    <name evidence="10" type="ORF">ERS852574_02371</name>
</gene>
<feature type="transmembrane region" description="Helical" evidence="9">
    <location>
        <begin position="123"/>
        <end position="144"/>
    </location>
</feature>
<comment type="subcellular location">
    <subcellularLocation>
        <location evidence="1">Cell membrane</location>
        <topology evidence="1">Multi-pass membrane protein</topology>
    </subcellularLocation>
</comment>
<evidence type="ECO:0000256" key="4">
    <source>
        <dbReference type="ARBA" id="ARBA00022475"/>
    </source>
</evidence>
<sequence>MEKKDNVEKGVSGKPEEKKSAAYYEKRPEFGNRGPSKILLHFRKGITFFLVIAACVIFYFLLLRIEDISVGVSKVIDVLKPILYGMVIAYLLNPIVKQIDRWLIPQLKKKMSQEKAKKVSRSVGVFAALVMLLALILALCNMLIPELYKSIRDMVQTLPGQISDMVTKIISIQKDTSPAGVMARNLLEKGSDALQNWIKQDLLTKVNEVMSNLTVGIINFVSEILNFLIGLIVSVYILFSKETFSAQSKKIVYAVFRTDHANMILHLTKKSNEIFGGFIIGKIIDSMIIGVLCFFGLTLLKMPYILLISVIVGVTNVIPFFGPYIGAIPSAVLILLNDPIKGLYFLIFILVLQQLDGNVIGPKILGNSTGLSAFWVVFSILLGGGLFGFAGMIMGVPTFAVVYYIITMLINHLLEKKKLPLQTSEYGEKSYVDDSGRFVRENPEENDTAVKNGENKKERK</sequence>
<dbReference type="PANTHER" id="PTHR21716">
    <property type="entry name" value="TRANSMEMBRANE PROTEIN"/>
    <property type="match status" value="1"/>
</dbReference>
<organism evidence="10 11">
    <name type="scientific">Coprococcus comes</name>
    <dbReference type="NCBI Taxonomy" id="410072"/>
    <lineage>
        <taxon>Bacteria</taxon>
        <taxon>Bacillati</taxon>
        <taxon>Bacillota</taxon>
        <taxon>Clostridia</taxon>
        <taxon>Lachnospirales</taxon>
        <taxon>Lachnospiraceae</taxon>
        <taxon>Coprococcus</taxon>
    </lineage>
</organism>
<feature type="transmembrane region" description="Helical" evidence="9">
    <location>
        <begin position="45"/>
        <end position="62"/>
    </location>
</feature>
<evidence type="ECO:0000256" key="7">
    <source>
        <dbReference type="ARBA" id="ARBA00023136"/>
    </source>
</evidence>
<feature type="transmembrane region" description="Helical" evidence="9">
    <location>
        <begin position="304"/>
        <end position="325"/>
    </location>
</feature>
<feature type="region of interest" description="Disordered" evidence="8">
    <location>
        <begin position="426"/>
        <end position="460"/>
    </location>
</feature>
<dbReference type="InterPro" id="IPR002549">
    <property type="entry name" value="AI-2E-like"/>
</dbReference>
<feature type="region of interest" description="Disordered" evidence="8">
    <location>
        <begin position="1"/>
        <end position="20"/>
    </location>
</feature>
<dbReference type="EMBL" id="CYXR01000018">
    <property type="protein sequence ID" value="CUN04823.1"/>
    <property type="molecule type" value="Genomic_DNA"/>
</dbReference>
<evidence type="ECO:0000256" key="5">
    <source>
        <dbReference type="ARBA" id="ARBA00022692"/>
    </source>
</evidence>
<dbReference type="AlphaFoldDB" id="A0A173TPT2"/>
<evidence type="ECO:0000313" key="11">
    <source>
        <dbReference type="Proteomes" id="UP000095727"/>
    </source>
</evidence>
<feature type="transmembrane region" description="Helical" evidence="9">
    <location>
        <begin position="364"/>
        <end position="383"/>
    </location>
</feature>
<dbReference type="Proteomes" id="UP000095727">
    <property type="component" value="Unassembled WGS sequence"/>
</dbReference>
<keyword evidence="4" id="KW-1003">Cell membrane</keyword>
<evidence type="ECO:0000313" key="10">
    <source>
        <dbReference type="EMBL" id="CUN04823.1"/>
    </source>
</evidence>
<keyword evidence="5 9" id="KW-0812">Transmembrane</keyword>
<accession>A0A173TPT2</accession>
<dbReference type="GO" id="GO:0005886">
    <property type="term" value="C:plasma membrane"/>
    <property type="evidence" value="ECO:0007669"/>
    <property type="project" value="UniProtKB-SubCell"/>
</dbReference>
<proteinExistence type="inferred from homology"/>
<evidence type="ECO:0000256" key="3">
    <source>
        <dbReference type="ARBA" id="ARBA00022448"/>
    </source>
</evidence>
<dbReference type="GO" id="GO:0055085">
    <property type="term" value="P:transmembrane transport"/>
    <property type="evidence" value="ECO:0007669"/>
    <property type="project" value="TreeGrafter"/>
</dbReference>
<dbReference type="RefSeq" id="WP_055157606.1">
    <property type="nucleotide sequence ID" value="NZ_CYXR01000018.1"/>
</dbReference>
<evidence type="ECO:0000256" key="2">
    <source>
        <dbReference type="ARBA" id="ARBA00009773"/>
    </source>
</evidence>
<protein>
    <submittedName>
        <fullName evidence="10">Pheromone autoinducer 2 transporter</fullName>
    </submittedName>
</protein>
<keyword evidence="3" id="KW-0813">Transport</keyword>
<evidence type="ECO:0000256" key="6">
    <source>
        <dbReference type="ARBA" id="ARBA00022989"/>
    </source>
</evidence>
<evidence type="ECO:0000256" key="1">
    <source>
        <dbReference type="ARBA" id="ARBA00004651"/>
    </source>
</evidence>
<keyword evidence="6 9" id="KW-1133">Transmembrane helix</keyword>
<comment type="similarity">
    <text evidence="2">Belongs to the autoinducer-2 exporter (AI-2E) (TC 2.A.86) family.</text>
</comment>
<dbReference type="PANTHER" id="PTHR21716:SF53">
    <property type="entry name" value="PERMEASE PERM-RELATED"/>
    <property type="match status" value="1"/>
</dbReference>
<evidence type="ECO:0000256" key="9">
    <source>
        <dbReference type="SAM" id="Phobius"/>
    </source>
</evidence>
<dbReference type="Pfam" id="PF01594">
    <property type="entry name" value="AI-2E_transport"/>
    <property type="match status" value="1"/>
</dbReference>
<feature type="compositionally biased region" description="Basic and acidic residues" evidence="8">
    <location>
        <begin position="426"/>
        <end position="443"/>
    </location>
</feature>
<feature type="transmembrane region" description="Helical" evidence="9">
    <location>
        <begin position="331"/>
        <end position="352"/>
    </location>
</feature>
<feature type="transmembrane region" description="Helical" evidence="9">
    <location>
        <begin position="389"/>
        <end position="410"/>
    </location>
</feature>
<name>A0A173TPT2_9FIRM</name>
<reference evidence="10 11" key="1">
    <citation type="submission" date="2015-09" db="EMBL/GenBank/DDBJ databases">
        <authorList>
            <consortium name="Pathogen Informatics"/>
        </authorList>
    </citation>
    <scope>NUCLEOTIDE SEQUENCE [LARGE SCALE GENOMIC DNA]</scope>
    <source>
        <strain evidence="10 11">2789STDY5834962</strain>
    </source>
</reference>
<feature type="transmembrane region" description="Helical" evidence="9">
    <location>
        <begin position="217"/>
        <end position="239"/>
    </location>
</feature>
<feature type="transmembrane region" description="Helical" evidence="9">
    <location>
        <begin position="274"/>
        <end position="297"/>
    </location>
</feature>
<evidence type="ECO:0000256" key="8">
    <source>
        <dbReference type="SAM" id="MobiDB-lite"/>
    </source>
</evidence>
<keyword evidence="7 9" id="KW-0472">Membrane</keyword>